<proteinExistence type="predicted"/>
<reference evidence="1 2" key="1">
    <citation type="submission" date="2018-06" db="EMBL/GenBank/DDBJ databases">
        <authorList>
            <person name="Strepis N."/>
        </authorList>
    </citation>
    <scope>NUCLEOTIDE SEQUENCE [LARGE SCALE GENOMIC DNA]</scope>
    <source>
        <strain evidence="1">LUCI</strain>
    </source>
</reference>
<dbReference type="EMBL" id="UPPP01000133">
    <property type="protein sequence ID" value="VBB09671.1"/>
    <property type="molecule type" value="Genomic_DNA"/>
</dbReference>
<dbReference type="Proteomes" id="UP000277811">
    <property type="component" value="Unassembled WGS sequence"/>
</dbReference>
<name>A0A498RDW2_9FIRM</name>
<dbReference type="AlphaFoldDB" id="A0A498RDW2"/>
<gene>
    <name evidence="1" type="ORF">LUCI_4969</name>
</gene>
<keyword evidence="2" id="KW-1185">Reference proteome</keyword>
<evidence type="ECO:0000313" key="2">
    <source>
        <dbReference type="Proteomes" id="UP000277811"/>
    </source>
</evidence>
<sequence length="64" mass="8041">MKKYYTLELLEDLYRQQEPDLSERELREKARILHTQLNTLDISWTRSNRRFYSHNQLQAFRHLF</sequence>
<accession>A0A498RDW2</accession>
<dbReference type="RefSeq" id="WP_122630446.1">
    <property type="nucleotide sequence ID" value="NZ_UPPP01000133.1"/>
</dbReference>
<protein>
    <submittedName>
        <fullName evidence="1">Uncharacterized protein</fullName>
    </submittedName>
</protein>
<dbReference type="OrthoDB" id="1685044at2"/>
<evidence type="ECO:0000313" key="1">
    <source>
        <dbReference type="EMBL" id="VBB09671.1"/>
    </source>
</evidence>
<organism evidence="1 2">
    <name type="scientific">Lucifera butyrica</name>
    <dbReference type="NCBI Taxonomy" id="1351585"/>
    <lineage>
        <taxon>Bacteria</taxon>
        <taxon>Bacillati</taxon>
        <taxon>Bacillota</taxon>
        <taxon>Negativicutes</taxon>
        <taxon>Veillonellales</taxon>
        <taxon>Veillonellaceae</taxon>
        <taxon>Lucifera</taxon>
    </lineage>
</organism>